<dbReference type="AlphaFoldDB" id="A0AB39KW24"/>
<comment type="similarity">
    <text evidence="1">Belongs to the PrpD family.</text>
</comment>
<evidence type="ECO:0000259" key="2">
    <source>
        <dbReference type="Pfam" id="PF03972"/>
    </source>
</evidence>
<dbReference type="InterPro" id="IPR005656">
    <property type="entry name" value="MmgE_PrpD"/>
</dbReference>
<feature type="domain" description="MmgE/PrpD N-terminal" evidence="2">
    <location>
        <begin position="9"/>
        <end position="249"/>
    </location>
</feature>
<dbReference type="SUPFAM" id="SSF103378">
    <property type="entry name" value="2-methylcitrate dehydratase PrpD"/>
    <property type="match status" value="1"/>
</dbReference>
<accession>A0AB39KW24</accession>
<protein>
    <submittedName>
        <fullName evidence="4">MmgE/PrpD family protein</fullName>
    </submittedName>
</protein>
<evidence type="ECO:0000256" key="1">
    <source>
        <dbReference type="ARBA" id="ARBA00006174"/>
    </source>
</evidence>
<dbReference type="PANTHER" id="PTHR16943">
    <property type="entry name" value="2-METHYLCITRATE DEHYDRATASE-RELATED"/>
    <property type="match status" value="1"/>
</dbReference>
<sequence>MSSGEGLTRQVARHIAGSRFEQLSPQALRMTRLSLLDAVGVTLAASRLGEGVAAFADTVAETGGAAQASVAGFGFKSSILGAVLVNGAAAHALDFEDAYDGAPIHPNAACVPVALALTEHLDLSGQELLTALAVGCDLVCRLGLALKINPDEAGWYPPPILSTFGAAAVGARLLGLNEDETVNALALALNQATATAQFKTAPGSTLRSVRDAFPAHAGLLAALLAKRGVLGFDGALEGKAGLFSLFAQGQYDPDIILDDLGSRFSGERLSFKPWPSCRGTHAFIEAALALQREHGFTADEVEAMVFTGGKVQQMLAEPAAQKSAPKTAIDAKFSLPFSTAAALIDGEVTLATYGPSRLVDPTILELAARFSYVLDPAATLADAASGELGLVLRSGRRLHRRISHPLGAPQNPMSEQDILAKFTACARLSRRALASEQIRSLSETILTLDRIERPGGRLAVMAGEADIL</sequence>
<proteinExistence type="inferred from homology"/>
<organism evidence="4">
    <name type="scientific">Caulobacter sp. 73W</name>
    <dbReference type="NCBI Taxonomy" id="3161137"/>
    <lineage>
        <taxon>Bacteria</taxon>
        <taxon>Pseudomonadati</taxon>
        <taxon>Pseudomonadota</taxon>
        <taxon>Alphaproteobacteria</taxon>
        <taxon>Caulobacterales</taxon>
        <taxon>Caulobacteraceae</taxon>
        <taxon>Caulobacter</taxon>
    </lineage>
</organism>
<dbReference type="EMBL" id="CP158375">
    <property type="protein sequence ID" value="XDO98155.1"/>
    <property type="molecule type" value="Genomic_DNA"/>
</dbReference>
<evidence type="ECO:0000259" key="3">
    <source>
        <dbReference type="Pfam" id="PF19305"/>
    </source>
</evidence>
<dbReference type="InterPro" id="IPR045337">
    <property type="entry name" value="MmgE_PrpD_C"/>
</dbReference>
<gene>
    <name evidence="4" type="ORF">ABOZ73_06995</name>
</gene>
<dbReference type="InterPro" id="IPR042183">
    <property type="entry name" value="MmgE/PrpD_sf_1"/>
</dbReference>
<dbReference type="Gene3D" id="3.30.1330.120">
    <property type="entry name" value="2-methylcitrate dehydratase PrpD"/>
    <property type="match status" value="1"/>
</dbReference>
<dbReference type="RefSeq" id="WP_369061852.1">
    <property type="nucleotide sequence ID" value="NZ_CP158375.1"/>
</dbReference>
<dbReference type="InterPro" id="IPR045336">
    <property type="entry name" value="MmgE_PrpD_N"/>
</dbReference>
<reference evidence="4" key="1">
    <citation type="submission" date="2024-06" db="EMBL/GenBank/DDBJ databases">
        <title>Caulobacter inopinatus, sp. nov.</title>
        <authorList>
            <person name="Donachie S.P."/>
        </authorList>
    </citation>
    <scope>NUCLEOTIDE SEQUENCE</scope>
    <source>
        <strain evidence="4">73W</strain>
    </source>
</reference>
<dbReference type="PANTHER" id="PTHR16943:SF8">
    <property type="entry name" value="2-METHYLCITRATE DEHYDRATASE"/>
    <property type="match status" value="1"/>
</dbReference>
<dbReference type="Pfam" id="PF03972">
    <property type="entry name" value="MmgE_PrpD_N"/>
    <property type="match status" value="1"/>
</dbReference>
<dbReference type="GO" id="GO:0016829">
    <property type="term" value="F:lyase activity"/>
    <property type="evidence" value="ECO:0007669"/>
    <property type="project" value="InterPro"/>
</dbReference>
<dbReference type="InterPro" id="IPR036148">
    <property type="entry name" value="MmgE/PrpD_sf"/>
</dbReference>
<evidence type="ECO:0000313" key="4">
    <source>
        <dbReference type="EMBL" id="XDO98155.1"/>
    </source>
</evidence>
<name>A0AB39KW24_9CAUL</name>
<dbReference type="Pfam" id="PF19305">
    <property type="entry name" value="MmgE_PrpD_C"/>
    <property type="match status" value="1"/>
</dbReference>
<dbReference type="Gene3D" id="1.10.4100.10">
    <property type="entry name" value="2-methylcitrate dehydratase PrpD"/>
    <property type="match status" value="1"/>
</dbReference>
<dbReference type="InterPro" id="IPR042188">
    <property type="entry name" value="MmgE/PrpD_sf_2"/>
</dbReference>
<feature type="domain" description="MmgE/PrpD C-terminal" evidence="3">
    <location>
        <begin position="274"/>
        <end position="428"/>
    </location>
</feature>